<dbReference type="HOGENOM" id="CLU_1005368_0_0_1"/>
<evidence type="ECO:0000313" key="3">
    <source>
        <dbReference type="Proteomes" id="UP000012065"/>
    </source>
</evidence>
<sequence length="277" mass="29361">MDYQPSGPSDAELLELAAAVLATEAMDWDLNAWNPDTFGLGSNDNTTAQSQTDIDLLALDALLNLNGAPLSSPGPQLSNSTLENTHTSPGHSSVALFTEEELLALASSASAENSSETMLVDQTFTDFDLDLTHASISPLDSSQLELLDHATRLVMADLPSTTPGPSGIANSNNTATLDSVDASDLGTCIDSNELARMWSDLGASLQGWAAHIPDVMDFSEESIARMMKELDALDSTPEPAHTPVNDTPEPALVAPVPMTQPRKIKNLPLRRAVAKRA</sequence>
<evidence type="ECO:0000256" key="1">
    <source>
        <dbReference type="SAM" id="MobiDB-lite"/>
    </source>
</evidence>
<name>M5BVB6_THACB</name>
<gene>
    <name evidence="2" type="ORF">BN14_05138</name>
</gene>
<protein>
    <submittedName>
        <fullName evidence="2">Uncharacterized protein</fullName>
    </submittedName>
</protein>
<organism evidence="2 3">
    <name type="scientific">Thanatephorus cucumeris (strain AG1-IB / isolate 7/3/14)</name>
    <name type="common">Lettuce bottom rot fungus</name>
    <name type="synonym">Rhizoctonia solani</name>
    <dbReference type="NCBI Taxonomy" id="1108050"/>
    <lineage>
        <taxon>Eukaryota</taxon>
        <taxon>Fungi</taxon>
        <taxon>Dikarya</taxon>
        <taxon>Basidiomycota</taxon>
        <taxon>Agaricomycotina</taxon>
        <taxon>Agaricomycetes</taxon>
        <taxon>Cantharellales</taxon>
        <taxon>Ceratobasidiaceae</taxon>
        <taxon>Rhizoctonia</taxon>
        <taxon>Rhizoctonia solani AG-1</taxon>
    </lineage>
</organism>
<dbReference type="EMBL" id="CAOJ01007547">
    <property type="protein sequence ID" value="CCO31104.1"/>
    <property type="molecule type" value="Genomic_DNA"/>
</dbReference>
<reference evidence="2 3" key="1">
    <citation type="journal article" date="2013" name="J. Biotechnol.">
        <title>Establishment and interpretation of the genome sequence of the phytopathogenic fungus Rhizoctonia solani AG1-IB isolate 7/3/14.</title>
        <authorList>
            <person name="Wibberg D.W."/>
            <person name="Jelonek L.J."/>
            <person name="Rupp O.R."/>
            <person name="Hennig M.H."/>
            <person name="Eikmeyer F.E."/>
            <person name="Goesmann A.G."/>
            <person name="Hartmann A.H."/>
            <person name="Borriss R.B."/>
            <person name="Grosch R.G."/>
            <person name="Puehler A.P."/>
            <person name="Schlueter A.S."/>
        </authorList>
    </citation>
    <scope>NUCLEOTIDE SEQUENCE [LARGE SCALE GENOMIC DNA]</scope>
    <source>
        <strain evidence="3">AG1-IB / isolate 7/3/14</strain>
    </source>
</reference>
<comment type="caution">
    <text evidence="2">The sequence shown here is derived from an EMBL/GenBank/DDBJ whole genome shotgun (WGS) entry which is preliminary data.</text>
</comment>
<dbReference type="Proteomes" id="UP000012065">
    <property type="component" value="Unassembled WGS sequence"/>
</dbReference>
<dbReference type="AlphaFoldDB" id="M5BVB6"/>
<evidence type="ECO:0000313" key="2">
    <source>
        <dbReference type="EMBL" id="CCO31104.1"/>
    </source>
</evidence>
<feature type="region of interest" description="Disordered" evidence="1">
    <location>
        <begin position="70"/>
        <end position="91"/>
    </location>
</feature>
<proteinExistence type="predicted"/>
<feature type="compositionally biased region" description="Polar residues" evidence="1">
    <location>
        <begin position="73"/>
        <end position="91"/>
    </location>
</feature>
<accession>M5BVB6</accession>